<evidence type="ECO:0000313" key="2">
    <source>
        <dbReference type="Proteomes" id="UP000587760"/>
    </source>
</evidence>
<comment type="caution">
    <text evidence="1">The sequence shown here is derived from an EMBL/GenBank/DDBJ whole genome shotgun (WGS) entry which is preliminary data.</text>
</comment>
<sequence length="79" mass="9718">MTSILEKTIEVAYEDITDSYLEEIEYYQTHFFGKKYLTYLGWDEDDHFSIPTEDFYNFIRYDLQTINILDSYLENYRNI</sequence>
<dbReference type="EMBL" id="JACHGJ010000006">
    <property type="protein sequence ID" value="MBB6481505.1"/>
    <property type="molecule type" value="Genomic_DNA"/>
</dbReference>
<name>A0A841RC00_9SPIO</name>
<dbReference type="AlphaFoldDB" id="A0A841RC00"/>
<protein>
    <submittedName>
        <fullName evidence="1">Uncharacterized protein</fullName>
    </submittedName>
</protein>
<keyword evidence="2" id="KW-1185">Reference proteome</keyword>
<gene>
    <name evidence="1" type="ORF">HNR50_003185</name>
</gene>
<proteinExistence type="predicted"/>
<reference evidence="1 2" key="1">
    <citation type="submission" date="2020-08" db="EMBL/GenBank/DDBJ databases">
        <title>Genomic Encyclopedia of Type Strains, Phase IV (KMG-IV): sequencing the most valuable type-strain genomes for metagenomic binning, comparative biology and taxonomic classification.</title>
        <authorList>
            <person name="Goeker M."/>
        </authorList>
    </citation>
    <scope>NUCLEOTIDE SEQUENCE [LARGE SCALE GENOMIC DNA]</scope>
    <source>
        <strain evidence="1 2">DSM 2461</strain>
    </source>
</reference>
<evidence type="ECO:0000313" key="1">
    <source>
        <dbReference type="EMBL" id="MBB6481505.1"/>
    </source>
</evidence>
<dbReference type="Proteomes" id="UP000587760">
    <property type="component" value="Unassembled WGS sequence"/>
</dbReference>
<accession>A0A841RC00</accession>
<organism evidence="1 2">
    <name type="scientific">Spirochaeta isovalerica</name>
    <dbReference type="NCBI Taxonomy" id="150"/>
    <lineage>
        <taxon>Bacteria</taxon>
        <taxon>Pseudomonadati</taxon>
        <taxon>Spirochaetota</taxon>
        <taxon>Spirochaetia</taxon>
        <taxon>Spirochaetales</taxon>
        <taxon>Spirochaetaceae</taxon>
        <taxon>Spirochaeta</taxon>
    </lineage>
</organism>